<evidence type="ECO:0000313" key="2">
    <source>
        <dbReference type="Proteomes" id="UP000447434"/>
    </source>
</evidence>
<dbReference type="Proteomes" id="UP000447434">
    <property type="component" value="Chromosome 1"/>
</dbReference>
<evidence type="ECO:0000313" key="1">
    <source>
        <dbReference type="EMBL" id="KAE9620904.1"/>
    </source>
</evidence>
<dbReference type="OrthoDB" id="1436932at2759"/>
<accession>A0A6A5PUA6</accession>
<sequence>MGKVSMQQCALVRSFVPLMLIVSFCYASSALATTQVSGNEENTDVKLVNEEIAKTKPEVHNEEAKFKGLFHHRPILKKPFLKKPIPTYKPIPKPYPIIKPIPVPVYKPIPKPIPIVKPIPIPIYKPIPKPVPIYKPIPVFKKPFHKSFPIPNKNKKPLFPPQKP</sequence>
<dbReference type="EMBL" id="WOCE01000001">
    <property type="protein sequence ID" value="KAE9620904.1"/>
    <property type="molecule type" value="Genomic_DNA"/>
</dbReference>
<organism evidence="1 2">
    <name type="scientific">Lupinus albus</name>
    <name type="common">White lupine</name>
    <name type="synonym">Lupinus termis</name>
    <dbReference type="NCBI Taxonomy" id="3870"/>
    <lineage>
        <taxon>Eukaryota</taxon>
        <taxon>Viridiplantae</taxon>
        <taxon>Streptophyta</taxon>
        <taxon>Embryophyta</taxon>
        <taxon>Tracheophyta</taxon>
        <taxon>Spermatophyta</taxon>
        <taxon>Magnoliopsida</taxon>
        <taxon>eudicotyledons</taxon>
        <taxon>Gunneridae</taxon>
        <taxon>Pentapetalae</taxon>
        <taxon>rosids</taxon>
        <taxon>fabids</taxon>
        <taxon>Fabales</taxon>
        <taxon>Fabaceae</taxon>
        <taxon>Papilionoideae</taxon>
        <taxon>50 kb inversion clade</taxon>
        <taxon>genistoids sensu lato</taxon>
        <taxon>core genistoids</taxon>
        <taxon>Genisteae</taxon>
        <taxon>Lupinus</taxon>
    </lineage>
</organism>
<proteinExistence type="predicted"/>
<gene>
    <name evidence="1" type="ORF">Lalb_Chr01g0007951</name>
</gene>
<keyword evidence="2" id="KW-1185">Reference proteome</keyword>
<reference evidence="2" key="1">
    <citation type="journal article" date="2020" name="Nat. Commun.">
        <title>Genome sequence of the cluster root forming white lupin.</title>
        <authorList>
            <person name="Hufnagel B."/>
            <person name="Marques A."/>
            <person name="Soriano A."/>
            <person name="Marques L."/>
            <person name="Divol F."/>
            <person name="Doumas P."/>
            <person name="Sallet E."/>
            <person name="Mancinotti D."/>
            <person name="Carrere S."/>
            <person name="Marande W."/>
            <person name="Arribat S."/>
            <person name="Keller J."/>
            <person name="Huneau C."/>
            <person name="Blein T."/>
            <person name="Aime D."/>
            <person name="Laguerre M."/>
            <person name="Taylor J."/>
            <person name="Schubert V."/>
            <person name="Nelson M."/>
            <person name="Geu-Flores F."/>
            <person name="Crespi M."/>
            <person name="Gallardo-Guerrero K."/>
            <person name="Delaux P.-M."/>
            <person name="Salse J."/>
            <person name="Berges H."/>
            <person name="Guyot R."/>
            <person name="Gouzy J."/>
            <person name="Peret B."/>
        </authorList>
    </citation>
    <scope>NUCLEOTIDE SEQUENCE [LARGE SCALE GENOMIC DNA]</scope>
    <source>
        <strain evidence="2">cv. Amiga</strain>
    </source>
</reference>
<name>A0A6A5PUA6_LUPAL</name>
<dbReference type="AlphaFoldDB" id="A0A6A5PUA6"/>
<comment type="caution">
    <text evidence="1">The sequence shown here is derived from an EMBL/GenBank/DDBJ whole genome shotgun (WGS) entry which is preliminary data.</text>
</comment>
<protein>
    <submittedName>
        <fullName evidence="1">Uncharacterized protein</fullName>
    </submittedName>
</protein>